<dbReference type="Proteomes" id="UP001379533">
    <property type="component" value="Chromosome"/>
</dbReference>
<keyword evidence="1" id="KW-0732">Signal</keyword>
<gene>
    <name evidence="2" type="ORF">LZC95_45325</name>
</gene>
<proteinExistence type="predicted"/>
<reference evidence="2 3" key="1">
    <citation type="submission" date="2021-12" db="EMBL/GenBank/DDBJ databases">
        <title>Discovery of the Pendulisporaceae a myxobacterial family with distinct sporulation behavior and unique specialized metabolism.</title>
        <authorList>
            <person name="Garcia R."/>
            <person name="Popoff A."/>
            <person name="Bader C.D."/>
            <person name="Loehr J."/>
            <person name="Walesch S."/>
            <person name="Walt C."/>
            <person name="Boldt J."/>
            <person name="Bunk B."/>
            <person name="Haeckl F.J.F.P.J."/>
            <person name="Gunesch A.P."/>
            <person name="Birkelbach J."/>
            <person name="Nuebel U."/>
            <person name="Pietschmann T."/>
            <person name="Bach T."/>
            <person name="Mueller R."/>
        </authorList>
    </citation>
    <scope>NUCLEOTIDE SEQUENCE [LARGE SCALE GENOMIC DNA]</scope>
    <source>
        <strain evidence="2 3">MSr12523</strain>
    </source>
</reference>
<dbReference type="PROSITE" id="PS51257">
    <property type="entry name" value="PROKAR_LIPOPROTEIN"/>
    <property type="match status" value="1"/>
</dbReference>
<evidence type="ECO:0000313" key="3">
    <source>
        <dbReference type="Proteomes" id="UP001379533"/>
    </source>
</evidence>
<organism evidence="2 3">
    <name type="scientific">Pendulispora brunnea</name>
    <dbReference type="NCBI Taxonomy" id="2905690"/>
    <lineage>
        <taxon>Bacteria</taxon>
        <taxon>Pseudomonadati</taxon>
        <taxon>Myxococcota</taxon>
        <taxon>Myxococcia</taxon>
        <taxon>Myxococcales</taxon>
        <taxon>Sorangiineae</taxon>
        <taxon>Pendulisporaceae</taxon>
        <taxon>Pendulispora</taxon>
    </lineage>
</organism>
<dbReference type="RefSeq" id="WP_394844264.1">
    <property type="nucleotide sequence ID" value="NZ_CP089982.1"/>
</dbReference>
<feature type="chain" id="PRO_5047432142" evidence="1">
    <location>
        <begin position="23"/>
        <end position="168"/>
    </location>
</feature>
<name>A0ABZ2K4N1_9BACT</name>
<dbReference type="EMBL" id="CP089982">
    <property type="protein sequence ID" value="WXA93663.1"/>
    <property type="molecule type" value="Genomic_DNA"/>
</dbReference>
<accession>A0ABZ2K4N1</accession>
<feature type="signal peptide" evidence="1">
    <location>
        <begin position="1"/>
        <end position="22"/>
    </location>
</feature>
<evidence type="ECO:0000313" key="2">
    <source>
        <dbReference type="EMBL" id="WXA93663.1"/>
    </source>
</evidence>
<evidence type="ECO:0000256" key="1">
    <source>
        <dbReference type="SAM" id="SignalP"/>
    </source>
</evidence>
<sequence>MIPRLLVAAELLLFAASGSFLTACGSVVLDQRIEAKANDWAFTVKSVRDGPNSYVSTRGPGPAERWVPPGHHRFLIFTVSLRNDARARRSFHYEDCDLDDPGHDKVFLPVIVDRNVLVNLPILDKSDDVDSGESVSRMLYYAYPEDRYPTRLDCGGKLVLPLPFEGGR</sequence>
<protein>
    <submittedName>
        <fullName evidence="2">DUF4352 domain-containing protein</fullName>
    </submittedName>
</protein>
<keyword evidence="3" id="KW-1185">Reference proteome</keyword>